<reference evidence="2" key="2">
    <citation type="submission" date="2023-02" db="EMBL/GenBank/DDBJ databases">
        <authorList>
            <person name="Swenson N.G."/>
            <person name="Wegrzyn J.L."/>
            <person name="Mcevoy S.L."/>
        </authorList>
    </citation>
    <scope>NUCLEOTIDE SEQUENCE</scope>
    <source>
        <strain evidence="2">91603</strain>
        <tissue evidence="2">Leaf</tissue>
    </source>
</reference>
<name>A0AAD5NZ03_ACENE</name>
<evidence type="ECO:0000256" key="1">
    <source>
        <dbReference type="SAM" id="MobiDB-lite"/>
    </source>
</evidence>
<dbReference type="AlphaFoldDB" id="A0AAD5NZ03"/>
<accession>A0AAD5NZ03</accession>
<gene>
    <name evidence="2" type="ORF">LWI28_023776</name>
</gene>
<organism evidence="2 3">
    <name type="scientific">Acer negundo</name>
    <name type="common">Box elder</name>
    <dbReference type="NCBI Taxonomy" id="4023"/>
    <lineage>
        <taxon>Eukaryota</taxon>
        <taxon>Viridiplantae</taxon>
        <taxon>Streptophyta</taxon>
        <taxon>Embryophyta</taxon>
        <taxon>Tracheophyta</taxon>
        <taxon>Spermatophyta</taxon>
        <taxon>Magnoliopsida</taxon>
        <taxon>eudicotyledons</taxon>
        <taxon>Gunneridae</taxon>
        <taxon>Pentapetalae</taxon>
        <taxon>rosids</taxon>
        <taxon>malvids</taxon>
        <taxon>Sapindales</taxon>
        <taxon>Sapindaceae</taxon>
        <taxon>Hippocastanoideae</taxon>
        <taxon>Acereae</taxon>
        <taxon>Acer</taxon>
    </lineage>
</organism>
<feature type="region of interest" description="Disordered" evidence="1">
    <location>
        <begin position="26"/>
        <end position="84"/>
    </location>
</feature>
<comment type="caution">
    <text evidence="2">The sequence shown here is derived from an EMBL/GenBank/DDBJ whole genome shotgun (WGS) entry which is preliminary data.</text>
</comment>
<protein>
    <submittedName>
        <fullName evidence="2">Uncharacterized protein</fullName>
    </submittedName>
</protein>
<dbReference type="EMBL" id="JAJSOW010000100">
    <property type="protein sequence ID" value="KAI9187052.1"/>
    <property type="molecule type" value="Genomic_DNA"/>
</dbReference>
<feature type="compositionally biased region" description="Polar residues" evidence="1">
    <location>
        <begin position="26"/>
        <end position="41"/>
    </location>
</feature>
<feature type="compositionally biased region" description="Basic and acidic residues" evidence="1">
    <location>
        <begin position="54"/>
        <end position="65"/>
    </location>
</feature>
<sequence length="84" mass="9450">MLNRRCTSSASDRCICYGLMESIQQSHVEANSSKDNGASSSHHLEIDQESIQQSHKEAIQQYHEEANEDTWNEDYSASSSDPSE</sequence>
<evidence type="ECO:0000313" key="2">
    <source>
        <dbReference type="EMBL" id="KAI9187052.1"/>
    </source>
</evidence>
<proteinExistence type="predicted"/>
<reference evidence="2" key="1">
    <citation type="journal article" date="2022" name="Plant J.">
        <title>Strategies of tolerance reflected in two North American maple genomes.</title>
        <authorList>
            <person name="McEvoy S.L."/>
            <person name="Sezen U.U."/>
            <person name="Trouern-Trend A."/>
            <person name="McMahon S.M."/>
            <person name="Schaberg P.G."/>
            <person name="Yang J."/>
            <person name="Wegrzyn J.L."/>
            <person name="Swenson N.G."/>
        </authorList>
    </citation>
    <scope>NUCLEOTIDE SEQUENCE</scope>
    <source>
        <strain evidence="2">91603</strain>
    </source>
</reference>
<feature type="compositionally biased region" description="Polar residues" evidence="1">
    <location>
        <begin position="73"/>
        <end position="84"/>
    </location>
</feature>
<keyword evidence="3" id="KW-1185">Reference proteome</keyword>
<evidence type="ECO:0000313" key="3">
    <source>
        <dbReference type="Proteomes" id="UP001064489"/>
    </source>
</evidence>
<dbReference type="Proteomes" id="UP001064489">
    <property type="component" value="Chromosome 3"/>
</dbReference>